<dbReference type="FunCoup" id="E2BNF6">
    <property type="interactions" value="5"/>
</dbReference>
<dbReference type="InterPro" id="IPR006149">
    <property type="entry name" value="EB_dom"/>
</dbReference>
<dbReference type="Proteomes" id="UP000008237">
    <property type="component" value="Unassembled WGS sequence"/>
</dbReference>
<dbReference type="PANTHER" id="PTHR39069">
    <property type="entry name" value="ECDYSONE-INDUCIBLE GENE E1, ISOFORM A"/>
    <property type="match status" value="1"/>
</dbReference>
<keyword evidence="4" id="KW-1185">Reference proteome</keyword>
<evidence type="ECO:0000313" key="4">
    <source>
        <dbReference type="Proteomes" id="UP000008237"/>
    </source>
</evidence>
<evidence type="ECO:0000256" key="1">
    <source>
        <dbReference type="SAM" id="SignalP"/>
    </source>
</evidence>
<dbReference type="STRING" id="610380.E2BNF6"/>
<keyword evidence="1" id="KW-0732">Signal</keyword>
<dbReference type="PANTHER" id="PTHR39069:SF8">
    <property type="entry name" value="FI17111P1"/>
    <property type="match status" value="1"/>
</dbReference>
<dbReference type="OrthoDB" id="5912242at2759"/>
<evidence type="ECO:0000313" key="3">
    <source>
        <dbReference type="EMBL" id="EFN82735.1"/>
    </source>
</evidence>
<feature type="signal peptide" evidence="1">
    <location>
        <begin position="1"/>
        <end position="19"/>
    </location>
</feature>
<reference evidence="3 4" key="1">
    <citation type="journal article" date="2010" name="Science">
        <title>Genomic comparison of the ants Camponotus floridanus and Harpegnathos saltator.</title>
        <authorList>
            <person name="Bonasio R."/>
            <person name="Zhang G."/>
            <person name="Ye C."/>
            <person name="Mutti N.S."/>
            <person name="Fang X."/>
            <person name="Qin N."/>
            <person name="Donahue G."/>
            <person name="Yang P."/>
            <person name="Li Q."/>
            <person name="Li C."/>
            <person name="Zhang P."/>
            <person name="Huang Z."/>
            <person name="Berger S.L."/>
            <person name="Reinberg D."/>
            <person name="Wang J."/>
            <person name="Liebig J."/>
        </authorList>
    </citation>
    <scope>NUCLEOTIDE SEQUENCE [LARGE SCALE GENOMIC DNA]</scope>
    <source>
        <strain evidence="3 4">R22 G/1</strain>
    </source>
</reference>
<dbReference type="AlphaFoldDB" id="E2BNF6"/>
<organism evidence="4">
    <name type="scientific">Harpegnathos saltator</name>
    <name type="common">Jerdon's jumping ant</name>
    <dbReference type="NCBI Taxonomy" id="610380"/>
    <lineage>
        <taxon>Eukaryota</taxon>
        <taxon>Metazoa</taxon>
        <taxon>Ecdysozoa</taxon>
        <taxon>Arthropoda</taxon>
        <taxon>Hexapoda</taxon>
        <taxon>Insecta</taxon>
        <taxon>Pterygota</taxon>
        <taxon>Neoptera</taxon>
        <taxon>Endopterygota</taxon>
        <taxon>Hymenoptera</taxon>
        <taxon>Apocrita</taxon>
        <taxon>Aculeata</taxon>
        <taxon>Formicoidea</taxon>
        <taxon>Formicidae</taxon>
        <taxon>Ponerinae</taxon>
        <taxon>Ponerini</taxon>
        <taxon>Harpegnathos</taxon>
    </lineage>
</organism>
<dbReference type="Pfam" id="PF01683">
    <property type="entry name" value="EB"/>
    <property type="match status" value="1"/>
</dbReference>
<protein>
    <recommendedName>
        <fullName evidence="2">EB domain-containing protein</fullName>
    </recommendedName>
</protein>
<dbReference type="InParanoid" id="E2BNF6"/>
<feature type="domain" description="EB" evidence="2">
    <location>
        <begin position="98"/>
        <end position="154"/>
    </location>
</feature>
<gene>
    <name evidence="3" type="ORF">EAI_01892</name>
</gene>
<name>E2BNF6_HARSA</name>
<dbReference type="OMA" id="CKTDAPR"/>
<feature type="chain" id="PRO_5003158322" description="EB domain-containing protein" evidence="1">
    <location>
        <begin position="20"/>
        <end position="255"/>
    </location>
</feature>
<accession>E2BNF6</accession>
<proteinExistence type="predicted"/>
<evidence type="ECO:0000259" key="2">
    <source>
        <dbReference type="Pfam" id="PF01683"/>
    </source>
</evidence>
<sequence>MKTHVAVSAIALLIGLVVADRIGPLVYRICKHDQDCNLPGGFCNTTNNQCECSKDHVPSSDKHHCLQKIQSINSSCTDDNQCLVFLANTTCRSNKCVCTSGYHYVDSACWRMAGYEQPCTKNQECSHIESAICTNNKTCECDAETVLSTDGKRCLAVARNFRDECTESVQCQTFEHSSCIENMCQCQVNYHYEHEMTRCFINGEIDAECANIYECYQAEDYGNSSSTKSLMCENNKCTCAENYVRQGNVCVNRGK</sequence>
<dbReference type="EMBL" id="GL449414">
    <property type="protein sequence ID" value="EFN82735.1"/>
    <property type="molecule type" value="Genomic_DNA"/>
</dbReference>